<dbReference type="EMBL" id="HE573027">
    <property type="protein sequence ID" value="CCC53231.1"/>
    <property type="molecule type" value="Genomic_DNA"/>
</dbReference>
<sequence>MTKRRWKSKQASSHGQDDSLACSSPWLPPWKHCDFLPRSSSPPLTSCNRLSISTTTTPTSCCGCHLGPHVWAKAKDPATTKHDWHIICFFPFPHFPPASPPPPPAAATHKFSRGRYAE</sequence>
<dbReference type="AlphaFoldDB" id="G0UBN4"/>
<protein>
    <submittedName>
        <fullName evidence="2">Uncharacterized protein</fullName>
    </submittedName>
</protein>
<proteinExistence type="predicted"/>
<feature type="region of interest" description="Disordered" evidence="1">
    <location>
        <begin position="1"/>
        <end position="23"/>
    </location>
</feature>
<evidence type="ECO:0000313" key="2">
    <source>
        <dbReference type="EMBL" id="CCC53231.1"/>
    </source>
</evidence>
<name>G0UBN4_TRYVY</name>
<organism evidence="2">
    <name type="scientific">Trypanosoma vivax (strain Y486)</name>
    <dbReference type="NCBI Taxonomy" id="1055687"/>
    <lineage>
        <taxon>Eukaryota</taxon>
        <taxon>Discoba</taxon>
        <taxon>Euglenozoa</taxon>
        <taxon>Kinetoplastea</taxon>
        <taxon>Metakinetoplastina</taxon>
        <taxon>Trypanosomatida</taxon>
        <taxon>Trypanosomatidae</taxon>
        <taxon>Trypanosoma</taxon>
        <taxon>Duttonella</taxon>
    </lineage>
</organism>
<accession>G0UBN4</accession>
<gene>
    <name evidence="2" type="ORF">TVY486_1107150</name>
</gene>
<evidence type="ECO:0000256" key="1">
    <source>
        <dbReference type="SAM" id="MobiDB-lite"/>
    </source>
</evidence>
<reference evidence="2" key="1">
    <citation type="journal article" date="2012" name="Proc. Natl. Acad. Sci. U.S.A.">
        <title>Antigenic diversity is generated by distinct evolutionary mechanisms in African trypanosome species.</title>
        <authorList>
            <person name="Jackson A.P."/>
            <person name="Berry A."/>
            <person name="Aslett M."/>
            <person name="Allison H.C."/>
            <person name="Burton P."/>
            <person name="Vavrova-Anderson J."/>
            <person name="Brown R."/>
            <person name="Browne H."/>
            <person name="Corton N."/>
            <person name="Hauser H."/>
            <person name="Gamble J."/>
            <person name="Gilderthorp R."/>
            <person name="Marcello L."/>
            <person name="McQuillan J."/>
            <person name="Otto T.D."/>
            <person name="Quail M.A."/>
            <person name="Sanders M.J."/>
            <person name="van Tonder A."/>
            <person name="Ginger M.L."/>
            <person name="Field M.C."/>
            <person name="Barry J.D."/>
            <person name="Hertz-Fowler C."/>
            <person name="Berriman M."/>
        </authorList>
    </citation>
    <scope>NUCLEOTIDE SEQUENCE</scope>
    <source>
        <strain evidence="2">Y486</strain>
    </source>
</reference>